<evidence type="ECO:0000256" key="1">
    <source>
        <dbReference type="ARBA" id="ARBA00003283"/>
    </source>
</evidence>
<dbReference type="InterPro" id="IPR010998">
    <property type="entry name" value="Integrase_recombinase_N"/>
</dbReference>
<feature type="domain" description="Tyr recombinase" evidence="7">
    <location>
        <begin position="119"/>
        <end position="311"/>
    </location>
</feature>
<dbReference type="InterPro" id="IPR013762">
    <property type="entry name" value="Integrase-like_cat_sf"/>
</dbReference>
<dbReference type="Pfam" id="PF02899">
    <property type="entry name" value="Phage_int_SAM_1"/>
    <property type="match status" value="1"/>
</dbReference>
<evidence type="ECO:0000256" key="3">
    <source>
        <dbReference type="ARBA" id="ARBA00022908"/>
    </source>
</evidence>
<dbReference type="PANTHER" id="PTHR30349">
    <property type="entry name" value="PHAGE INTEGRASE-RELATED"/>
    <property type="match status" value="1"/>
</dbReference>
<comment type="similarity">
    <text evidence="2">Belongs to the 'phage' integrase family.</text>
</comment>
<dbReference type="Gene3D" id="1.10.150.130">
    <property type="match status" value="1"/>
</dbReference>
<evidence type="ECO:0000259" key="8">
    <source>
        <dbReference type="PROSITE" id="PS51900"/>
    </source>
</evidence>
<evidence type="ECO:0000256" key="4">
    <source>
        <dbReference type="ARBA" id="ARBA00023125"/>
    </source>
</evidence>
<evidence type="ECO:0000313" key="10">
    <source>
        <dbReference type="Proteomes" id="UP000246114"/>
    </source>
</evidence>
<comment type="function">
    <text evidence="1">Site-specific tyrosine recombinase, which acts by catalyzing the cutting and rejoining of the recombining DNA molecules.</text>
</comment>
<sequence length="341" mass="39515">MNDFFNTIRSFLLEYLPNQRCFSENTVRSYRQALNLFILYLRTEQRMSVKQIRFDAMNREMILNFLDWLENDRHCGVNTRNQRLMVLRSFFNYAGELDCTQIALSVTVQNIPIKTPQSKVVEYLSETALEVLLKQPYPTKRTGLRNLFFMVLMYDTAARCGELLDMKVRDLRVKVQHPIAYLHGKGNKTRTVPLLTGTVQHCERYLRTFHTNEPADSEKPLFYTVIHGIQQPMSADTVALFLKKYGDLACRACPEVPPHIHAHMLRHTRAMHLYHQGMPMMLLSEYLGHASEETTKVYAYADTEMKRAAINKAEIVRGNAPPPVPVWVDDEDMILKLSGLI</sequence>
<gene>
    <name evidence="9" type="ORF">DBY38_07915</name>
</gene>
<dbReference type="Proteomes" id="UP000246114">
    <property type="component" value="Unassembled WGS sequence"/>
</dbReference>
<evidence type="ECO:0000256" key="5">
    <source>
        <dbReference type="ARBA" id="ARBA00023172"/>
    </source>
</evidence>
<keyword evidence="4 6" id="KW-0238">DNA-binding</keyword>
<dbReference type="EMBL" id="QAMZ01000038">
    <property type="protein sequence ID" value="PWL53312.1"/>
    <property type="molecule type" value="Genomic_DNA"/>
</dbReference>
<evidence type="ECO:0000313" key="9">
    <source>
        <dbReference type="EMBL" id="PWL53312.1"/>
    </source>
</evidence>
<name>A0A316M486_9CLOT</name>
<keyword evidence="5" id="KW-0233">DNA recombination</keyword>
<evidence type="ECO:0000256" key="6">
    <source>
        <dbReference type="PROSITE-ProRule" id="PRU01248"/>
    </source>
</evidence>
<feature type="domain" description="Core-binding (CB)" evidence="8">
    <location>
        <begin position="1"/>
        <end position="95"/>
    </location>
</feature>
<evidence type="ECO:0000259" key="7">
    <source>
        <dbReference type="PROSITE" id="PS51898"/>
    </source>
</evidence>
<reference evidence="9 10" key="1">
    <citation type="submission" date="2018-03" db="EMBL/GenBank/DDBJ databases">
        <title>The uncultured portion of the human microbiome is neutrally assembled.</title>
        <authorList>
            <person name="Jeraldo P."/>
            <person name="Boardman L."/>
            <person name="White B.A."/>
            <person name="Nelson H."/>
            <person name="Goldenfeld N."/>
            <person name="Chia N."/>
        </authorList>
    </citation>
    <scope>NUCLEOTIDE SEQUENCE [LARGE SCALE GENOMIC DNA]</scope>
    <source>
        <strain evidence="9">CIM:MAG 903</strain>
    </source>
</reference>
<dbReference type="GO" id="GO:0003677">
    <property type="term" value="F:DNA binding"/>
    <property type="evidence" value="ECO:0007669"/>
    <property type="project" value="UniProtKB-UniRule"/>
</dbReference>
<dbReference type="Pfam" id="PF00589">
    <property type="entry name" value="Phage_integrase"/>
    <property type="match status" value="1"/>
</dbReference>
<dbReference type="PROSITE" id="PS51898">
    <property type="entry name" value="TYR_RECOMBINASE"/>
    <property type="match status" value="1"/>
</dbReference>
<dbReference type="AlphaFoldDB" id="A0A316M486"/>
<proteinExistence type="inferred from homology"/>
<dbReference type="InterPro" id="IPR050090">
    <property type="entry name" value="Tyrosine_recombinase_XerCD"/>
</dbReference>
<evidence type="ECO:0000256" key="2">
    <source>
        <dbReference type="ARBA" id="ARBA00008857"/>
    </source>
</evidence>
<protein>
    <submittedName>
        <fullName evidence="9">Integrase</fullName>
    </submittedName>
</protein>
<accession>A0A316M486</accession>
<dbReference type="InterPro" id="IPR002104">
    <property type="entry name" value="Integrase_catalytic"/>
</dbReference>
<dbReference type="InterPro" id="IPR011010">
    <property type="entry name" value="DNA_brk_join_enz"/>
</dbReference>
<dbReference type="InterPro" id="IPR044068">
    <property type="entry name" value="CB"/>
</dbReference>
<dbReference type="GO" id="GO:0015074">
    <property type="term" value="P:DNA integration"/>
    <property type="evidence" value="ECO:0007669"/>
    <property type="project" value="InterPro"/>
</dbReference>
<dbReference type="InterPro" id="IPR004107">
    <property type="entry name" value="Integrase_SAM-like_N"/>
</dbReference>
<keyword evidence="3" id="KW-0229">DNA integration</keyword>
<dbReference type="SUPFAM" id="SSF56349">
    <property type="entry name" value="DNA breaking-rejoining enzymes"/>
    <property type="match status" value="1"/>
</dbReference>
<comment type="caution">
    <text evidence="9">The sequence shown here is derived from an EMBL/GenBank/DDBJ whole genome shotgun (WGS) entry which is preliminary data.</text>
</comment>
<dbReference type="PROSITE" id="PS51900">
    <property type="entry name" value="CB"/>
    <property type="match status" value="1"/>
</dbReference>
<dbReference type="PANTHER" id="PTHR30349:SF41">
    <property type="entry name" value="INTEGRASE_RECOMBINASE PROTEIN MJ0367-RELATED"/>
    <property type="match status" value="1"/>
</dbReference>
<organism evidence="9 10">
    <name type="scientific">Clostridium cadaveris</name>
    <dbReference type="NCBI Taxonomy" id="1529"/>
    <lineage>
        <taxon>Bacteria</taxon>
        <taxon>Bacillati</taxon>
        <taxon>Bacillota</taxon>
        <taxon>Clostridia</taxon>
        <taxon>Eubacteriales</taxon>
        <taxon>Clostridiaceae</taxon>
        <taxon>Clostridium</taxon>
    </lineage>
</organism>
<dbReference type="GO" id="GO:0006310">
    <property type="term" value="P:DNA recombination"/>
    <property type="evidence" value="ECO:0007669"/>
    <property type="project" value="UniProtKB-KW"/>
</dbReference>
<dbReference type="Gene3D" id="1.10.443.10">
    <property type="entry name" value="Intergrase catalytic core"/>
    <property type="match status" value="1"/>
</dbReference>